<keyword evidence="3" id="KW-0479">Metal-binding</keyword>
<comment type="similarity">
    <text evidence="2">Belongs to the small GTPase superfamily. Rab family.</text>
</comment>
<evidence type="ECO:0000259" key="11">
    <source>
        <dbReference type="PROSITE" id="PS50225"/>
    </source>
</evidence>
<dbReference type="Pfam" id="PF00071">
    <property type="entry name" value="Ras"/>
    <property type="match status" value="1"/>
</dbReference>
<evidence type="ECO:0000256" key="6">
    <source>
        <dbReference type="ARBA" id="ARBA00023134"/>
    </source>
</evidence>
<evidence type="ECO:0000256" key="3">
    <source>
        <dbReference type="ARBA" id="ARBA00022723"/>
    </source>
</evidence>
<feature type="domain" description="SOCS box" evidence="11">
    <location>
        <begin position="186"/>
        <end position="236"/>
    </location>
</feature>
<dbReference type="SUPFAM" id="SSF158235">
    <property type="entry name" value="SOCS box-like"/>
    <property type="match status" value="1"/>
</dbReference>
<accession>A0A914VXU6</accession>
<evidence type="ECO:0000256" key="10">
    <source>
        <dbReference type="SAM" id="MobiDB-lite"/>
    </source>
</evidence>
<evidence type="ECO:0000256" key="7">
    <source>
        <dbReference type="ARBA" id="ARBA00023139"/>
    </source>
</evidence>
<dbReference type="SMART" id="SM00173">
    <property type="entry name" value="RAS"/>
    <property type="match status" value="1"/>
</dbReference>
<dbReference type="Gene3D" id="3.40.50.300">
    <property type="entry name" value="P-loop containing nucleotide triphosphate hydrolases"/>
    <property type="match status" value="1"/>
</dbReference>
<dbReference type="InterPro" id="IPR001496">
    <property type="entry name" value="SOCS_box"/>
</dbReference>
<reference evidence="13" key="1">
    <citation type="submission" date="2022-11" db="UniProtKB">
        <authorList>
            <consortium name="WormBaseParasite"/>
        </authorList>
    </citation>
    <scope>IDENTIFICATION</scope>
</reference>
<dbReference type="InterPro" id="IPR050305">
    <property type="entry name" value="Small_GTPase_Rab"/>
</dbReference>
<organism evidence="12 13">
    <name type="scientific">Plectus sambesii</name>
    <dbReference type="NCBI Taxonomy" id="2011161"/>
    <lineage>
        <taxon>Eukaryota</taxon>
        <taxon>Metazoa</taxon>
        <taxon>Ecdysozoa</taxon>
        <taxon>Nematoda</taxon>
        <taxon>Chromadorea</taxon>
        <taxon>Plectida</taxon>
        <taxon>Plectina</taxon>
        <taxon>Plectoidea</taxon>
        <taxon>Plectidae</taxon>
        <taxon>Plectus</taxon>
    </lineage>
</organism>
<evidence type="ECO:0000256" key="2">
    <source>
        <dbReference type="ARBA" id="ARBA00006270"/>
    </source>
</evidence>
<feature type="region of interest" description="Disordered" evidence="10">
    <location>
        <begin position="292"/>
        <end position="322"/>
    </location>
</feature>
<dbReference type="GO" id="GO:0003924">
    <property type="term" value="F:GTPase activity"/>
    <property type="evidence" value="ECO:0007669"/>
    <property type="project" value="InterPro"/>
</dbReference>
<sequence>MVMTAFSPGQRFGGHEYLLKFLLVGDSDVGKDEIANLLDDEASPSRAQYSGHTAVALPKTTFILLEGKRVKLQLWDTSGQGRFATIIRSYSRGAQGILLVYDITNRWSFDGIRRWLKEIDEHAPGVPRILIGNRLHLEFNRAVSREEAEAFAAKRHMEYFEVSTLASFNIHESLTELSRLVLTRNGMERLYRSNRVSSLQEMCCRVIVQHLPTVHAIDRLPLPAGLQFQVKSFANSTQLTATSTLPRGGYSKSHHRRTGSDVSGCMRSSSRTTPRTASLLRPFSRLLRHSTQNSLSAPIATSRAITRSAHSQERSNRDCTIM</sequence>
<evidence type="ECO:0000256" key="4">
    <source>
        <dbReference type="ARBA" id="ARBA00022741"/>
    </source>
</evidence>
<dbReference type="GO" id="GO:0035556">
    <property type="term" value="P:intracellular signal transduction"/>
    <property type="evidence" value="ECO:0007669"/>
    <property type="project" value="InterPro"/>
</dbReference>
<dbReference type="SMART" id="SM00253">
    <property type="entry name" value="SOCS"/>
    <property type="match status" value="1"/>
</dbReference>
<dbReference type="PROSITE" id="PS50225">
    <property type="entry name" value="SOCS"/>
    <property type="match status" value="1"/>
</dbReference>
<dbReference type="InterPro" id="IPR036036">
    <property type="entry name" value="SOCS_box-like_dom_sf"/>
</dbReference>
<evidence type="ECO:0000256" key="1">
    <source>
        <dbReference type="ARBA" id="ARBA00001946"/>
    </source>
</evidence>
<evidence type="ECO:0000256" key="5">
    <source>
        <dbReference type="ARBA" id="ARBA00022842"/>
    </source>
</evidence>
<keyword evidence="9" id="KW-0636">Prenylation</keyword>
<dbReference type="Proteomes" id="UP000887566">
    <property type="component" value="Unplaced"/>
</dbReference>
<keyword evidence="4" id="KW-0547">Nucleotide-binding</keyword>
<keyword evidence="6" id="KW-0342">GTP-binding</keyword>
<feature type="region of interest" description="Disordered" evidence="10">
    <location>
        <begin position="244"/>
        <end position="276"/>
    </location>
</feature>
<dbReference type="SUPFAM" id="SSF52540">
    <property type="entry name" value="P-loop containing nucleoside triphosphate hydrolases"/>
    <property type="match status" value="1"/>
</dbReference>
<dbReference type="FunFam" id="3.40.50.300:FF:001149">
    <property type="entry name" value="Rab40, isoform A"/>
    <property type="match status" value="1"/>
</dbReference>
<dbReference type="AlphaFoldDB" id="A0A914VXU6"/>
<dbReference type="NCBIfam" id="TIGR00231">
    <property type="entry name" value="small_GTP"/>
    <property type="match status" value="1"/>
</dbReference>
<evidence type="ECO:0000313" key="12">
    <source>
        <dbReference type="Proteomes" id="UP000887566"/>
    </source>
</evidence>
<evidence type="ECO:0000313" key="13">
    <source>
        <dbReference type="WBParaSite" id="PSAMB.scaffold278size59591.g4115.t1"/>
    </source>
</evidence>
<dbReference type="SMART" id="SM00174">
    <property type="entry name" value="RHO"/>
    <property type="match status" value="1"/>
</dbReference>
<dbReference type="PROSITE" id="PS51419">
    <property type="entry name" value="RAB"/>
    <property type="match status" value="1"/>
</dbReference>
<evidence type="ECO:0000256" key="9">
    <source>
        <dbReference type="ARBA" id="ARBA00023289"/>
    </source>
</evidence>
<dbReference type="InterPro" id="IPR027417">
    <property type="entry name" value="P-loop_NTPase"/>
</dbReference>
<evidence type="ECO:0000256" key="8">
    <source>
        <dbReference type="ARBA" id="ARBA00023288"/>
    </source>
</evidence>
<dbReference type="WBParaSite" id="PSAMB.scaffold278size59591.g4115.t1">
    <property type="protein sequence ID" value="PSAMB.scaffold278size59591.g4115.t1"/>
    <property type="gene ID" value="PSAMB.scaffold278size59591.g4115"/>
</dbReference>
<dbReference type="PANTHER" id="PTHR47980">
    <property type="entry name" value="LD44762P"/>
    <property type="match status" value="1"/>
</dbReference>
<dbReference type="SMART" id="SM00176">
    <property type="entry name" value="RAN"/>
    <property type="match status" value="1"/>
</dbReference>
<dbReference type="GO" id="GO:0046872">
    <property type="term" value="F:metal ion binding"/>
    <property type="evidence" value="ECO:0007669"/>
    <property type="project" value="UniProtKB-KW"/>
</dbReference>
<protein>
    <submittedName>
        <fullName evidence="13">SOCS box domain-containing protein</fullName>
    </submittedName>
</protein>
<dbReference type="PROSITE" id="PS51421">
    <property type="entry name" value="RAS"/>
    <property type="match status" value="1"/>
</dbReference>
<dbReference type="Pfam" id="PF07525">
    <property type="entry name" value="SOCS_box"/>
    <property type="match status" value="1"/>
</dbReference>
<keyword evidence="12" id="KW-1185">Reference proteome</keyword>
<dbReference type="PRINTS" id="PR00449">
    <property type="entry name" value="RASTRNSFRMNG"/>
</dbReference>
<feature type="compositionally biased region" description="Low complexity" evidence="10">
    <location>
        <begin position="267"/>
        <end position="276"/>
    </location>
</feature>
<dbReference type="InterPro" id="IPR001806">
    <property type="entry name" value="Small_GTPase"/>
</dbReference>
<keyword evidence="8" id="KW-0449">Lipoprotein</keyword>
<dbReference type="GO" id="GO:0005525">
    <property type="term" value="F:GTP binding"/>
    <property type="evidence" value="ECO:0007669"/>
    <property type="project" value="UniProtKB-KW"/>
</dbReference>
<keyword evidence="5" id="KW-0460">Magnesium</keyword>
<proteinExistence type="inferred from homology"/>
<comment type="cofactor">
    <cofactor evidence="1">
        <name>Mg(2+)</name>
        <dbReference type="ChEBI" id="CHEBI:18420"/>
    </cofactor>
</comment>
<keyword evidence="7" id="KW-0564">Palmitate</keyword>
<dbReference type="InterPro" id="IPR005225">
    <property type="entry name" value="Small_GTP-bd"/>
</dbReference>
<feature type="compositionally biased region" description="Basic and acidic residues" evidence="10">
    <location>
        <begin position="310"/>
        <end position="322"/>
    </location>
</feature>
<name>A0A914VXU6_9BILA</name>
<dbReference type="SMART" id="SM00175">
    <property type="entry name" value="RAB"/>
    <property type="match status" value="1"/>
</dbReference>